<organism evidence="1 2">
    <name type="scientific">Bombilactobacillus bombi</name>
    <dbReference type="NCBI Taxonomy" id="1303590"/>
    <lineage>
        <taxon>Bacteria</taxon>
        <taxon>Bacillati</taxon>
        <taxon>Bacillota</taxon>
        <taxon>Bacilli</taxon>
        <taxon>Lactobacillales</taxon>
        <taxon>Lactobacillaceae</taxon>
        <taxon>Bombilactobacillus</taxon>
    </lineage>
</organism>
<reference evidence="1 2" key="1">
    <citation type="submission" date="2018-07" db="EMBL/GenBank/DDBJ databases">
        <title>Genome sequences of six Lactobacillus spp. isolated from bumble bee guts.</title>
        <authorList>
            <person name="Motta E.V.S."/>
            <person name="Moran N.A."/>
        </authorList>
    </citation>
    <scope>NUCLEOTIDE SEQUENCE [LARGE SCALE GENOMIC DNA]</scope>
    <source>
        <strain evidence="1 2">BI-1.1</strain>
    </source>
</reference>
<evidence type="ECO:0000313" key="2">
    <source>
        <dbReference type="Proteomes" id="UP000284109"/>
    </source>
</evidence>
<evidence type="ECO:0000313" key="1">
    <source>
        <dbReference type="EMBL" id="RHW51340.1"/>
    </source>
</evidence>
<protein>
    <submittedName>
        <fullName evidence="1">Uncharacterized protein</fullName>
    </submittedName>
</protein>
<name>A0A417ZIB7_9LACO</name>
<keyword evidence="2" id="KW-1185">Reference proteome</keyword>
<proteinExistence type="predicted"/>
<dbReference type="AlphaFoldDB" id="A0A417ZIB7"/>
<dbReference type="EMBL" id="QOCR01000002">
    <property type="protein sequence ID" value="RHW51340.1"/>
    <property type="molecule type" value="Genomic_DNA"/>
</dbReference>
<dbReference type="RefSeq" id="WP_118900909.1">
    <property type="nucleotide sequence ID" value="NZ_QOCR01000002.1"/>
</dbReference>
<accession>A0A417ZIB7</accession>
<comment type="caution">
    <text evidence="1">The sequence shown here is derived from an EMBL/GenBank/DDBJ whole genome shotgun (WGS) entry which is preliminary data.</text>
</comment>
<dbReference type="Proteomes" id="UP000284109">
    <property type="component" value="Unassembled WGS sequence"/>
</dbReference>
<gene>
    <name evidence="1" type="ORF">DS831_04780</name>
</gene>
<sequence>MRKLTNDEKKLLSQLMKESYYGDVKLQQLEEVTASHTTNSYYLAFSDEKGEVYQIAFSDHKAFSHNDEIIDLDVEDPDELIDQLVTSFNLKQNHTNYLLAPDIDLEFFGIQKADKFKIDPTDLIGKKSYNRAWVSSNFEITNAKLECNNQILVCDYDGEVETYVNYNPVEGCESKSDEDFILADYLHKNEIKRSLVYKYYVTSINDYCNDYPMMSNGEITSEQAKKEKLWLEDEEFVDEIDGYLIVMYQKDAEDPNKYDSEDEFGDDYY</sequence>